<dbReference type="Pfam" id="PF00535">
    <property type="entry name" value="Glycos_transf_2"/>
    <property type="match status" value="1"/>
</dbReference>
<gene>
    <name evidence="4" type="ORF">QFZ46_002769</name>
</gene>
<proteinExistence type="predicted"/>
<evidence type="ECO:0000256" key="1">
    <source>
        <dbReference type="ARBA" id="ARBA00022679"/>
    </source>
</evidence>
<evidence type="ECO:0000259" key="3">
    <source>
        <dbReference type="Pfam" id="PF00535"/>
    </source>
</evidence>
<dbReference type="Pfam" id="PF00534">
    <property type="entry name" value="Glycos_transf_1"/>
    <property type="match status" value="1"/>
</dbReference>
<reference evidence="4 5" key="1">
    <citation type="submission" date="2023-07" db="EMBL/GenBank/DDBJ databases">
        <title>Comparative genomics of wheat-associated soil bacteria to identify genetic determinants of phenazine resistance.</title>
        <authorList>
            <person name="Mouncey N."/>
        </authorList>
    </citation>
    <scope>NUCLEOTIDE SEQUENCE [LARGE SCALE GENOMIC DNA]</scope>
    <source>
        <strain evidence="4 5">W2I7</strain>
    </source>
</reference>
<dbReference type="RefSeq" id="WP_307362524.1">
    <property type="nucleotide sequence ID" value="NZ_JAUSXK010000001.1"/>
</dbReference>
<organism evidence="4 5">
    <name type="scientific">Microbacterium murale</name>
    <dbReference type="NCBI Taxonomy" id="1081040"/>
    <lineage>
        <taxon>Bacteria</taxon>
        <taxon>Bacillati</taxon>
        <taxon>Actinomycetota</taxon>
        <taxon>Actinomycetes</taxon>
        <taxon>Micrococcales</taxon>
        <taxon>Microbacteriaceae</taxon>
        <taxon>Microbacterium</taxon>
    </lineage>
</organism>
<protein>
    <submittedName>
        <fullName evidence="4">Glycosyltransferase involved in cell wall biosynthesis/GT2 family glycosyltransferase</fullName>
    </submittedName>
</protein>
<dbReference type="Gene3D" id="3.90.550.10">
    <property type="entry name" value="Spore Coat Polysaccharide Biosynthesis Protein SpsA, Chain A"/>
    <property type="match status" value="1"/>
</dbReference>
<dbReference type="InterPro" id="IPR001173">
    <property type="entry name" value="Glyco_trans_2-like"/>
</dbReference>
<dbReference type="SUPFAM" id="SSF53756">
    <property type="entry name" value="UDP-Glycosyltransferase/glycogen phosphorylase"/>
    <property type="match status" value="1"/>
</dbReference>
<dbReference type="EMBL" id="JAUSXK010000001">
    <property type="protein sequence ID" value="MDQ0644609.1"/>
    <property type="molecule type" value="Genomic_DNA"/>
</dbReference>
<feature type="domain" description="Glycosyltransferase 2-like" evidence="3">
    <location>
        <begin position="391"/>
        <end position="547"/>
    </location>
</feature>
<comment type="caution">
    <text evidence="4">The sequence shown here is derived from an EMBL/GenBank/DDBJ whole genome shotgun (WGS) entry which is preliminary data.</text>
</comment>
<evidence type="ECO:0000259" key="2">
    <source>
        <dbReference type="Pfam" id="PF00534"/>
    </source>
</evidence>
<sequence>MRVLRISHSAAVAAWRGRERALRRRGDDVALITARRWHAGGVWVELDAGADENVIPARAFGTHPALFVYDPRPLWRALGEKWDVIDIHEEPFALSTAEVLVVRMLRRNSAPVVLYTAQNLQKRYPAPFRWLERWALGRAGGISACNTEAARIAEAKGFAGRARVIPLGVDTVSEADPTSGVAAAGADPADGRDTDRITVGMLGRLVPEKGIATLLDALALDPRLHARIGGSGPLESSLDDWTAQRGIADRVAVIGAVDPARVEDFYRSIDVLAVPSVPRPGWTEQFGRVAVEAMAMGVPVVSSDAGALPDVVGGAGIVVPREDPTALAAALVEAAGPRRAELVTAGRARAAECSWDSVAGAYQDLYRSVVRGAANGSPVAENAEVPGPVEIIVVAYGAPQMLRRALEPVAGLAVTVIDNSSLPEIAALCRDLGVRYRDSGANLGFGAAVNLALTDRLIAGADLLLLNPDAEIDPAGIEQLQRALRADPSLASVGPAQVDGDGRRARVEWPFPTPHRAVMDAVGLGRFQRGAHFVIGSVLLLRAEALAQVGGFDERFFLYAEETDWAYRAHRLGWRHRVVDEVTARHIAGGTSTDPRHREAYFFASQERYFRKHFGTAGWAVARVSGWAGALARAAVLRGERRTQARRRAANYRLGPIHVEARFRPDAVHERPVGEGQEATR</sequence>
<dbReference type="InterPro" id="IPR029044">
    <property type="entry name" value="Nucleotide-diphossugar_trans"/>
</dbReference>
<dbReference type="SUPFAM" id="SSF53448">
    <property type="entry name" value="Nucleotide-diphospho-sugar transferases"/>
    <property type="match status" value="1"/>
</dbReference>
<dbReference type="Gene3D" id="3.40.50.2000">
    <property type="entry name" value="Glycogen Phosphorylase B"/>
    <property type="match status" value="2"/>
</dbReference>
<dbReference type="PANTHER" id="PTHR43179:SF7">
    <property type="entry name" value="RHAMNOSYLTRANSFERASE WBBL"/>
    <property type="match status" value="1"/>
</dbReference>
<feature type="domain" description="Glycosyl transferase family 1" evidence="2">
    <location>
        <begin position="191"/>
        <end position="331"/>
    </location>
</feature>
<accession>A0ABU0PB93</accession>
<dbReference type="PANTHER" id="PTHR43179">
    <property type="entry name" value="RHAMNOSYLTRANSFERASE WBBL"/>
    <property type="match status" value="1"/>
</dbReference>
<dbReference type="Proteomes" id="UP001239085">
    <property type="component" value="Unassembled WGS sequence"/>
</dbReference>
<evidence type="ECO:0000313" key="5">
    <source>
        <dbReference type="Proteomes" id="UP001239085"/>
    </source>
</evidence>
<keyword evidence="1" id="KW-0808">Transferase</keyword>
<dbReference type="CDD" id="cd03801">
    <property type="entry name" value="GT4_PimA-like"/>
    <property type="match status" value="1"/>
</dbReference>
<name>A0ABU0PB93_9MICO</name>
<keyword evidence="5" id="KW-1185">Reference proteome</keyword>
<dbReference type="InterPro" id="IPR001296">
    <property type="entry name" value="Glyco_trans_1"/>
</dbReference>
<evidence type="ECO:0000313" key="4">
    <source>
        <dbReference type="EMBL" id="MDQ0644609.1"/>
    </source>
</evidence>